<protein>
    <submittedName>
        <fullName evidence="5">Glutaminase</fullName>
    </submittedName>
</protein>
<evidence type="ECO:0000256" key="1">
    <source>
        <dbReference type="SAM" id="SignalP"/>
    </source>
</evidence>
<feature type="domain" description="Glutaminase A N-terminal" evidence="4">
    <location>
        <begin position="249"/>
        <end position="472"/>
    </location>
</feature>
<proteinExistence type="predicted"/>
<dbReference type="PANTHER" id="PTHR31987:SF1">
    <property type="entry name" value="GLUTAMINASE A"/>
    <property type="match status" value="1"/>
</dbReference>
<dbReference type="RefSeq" id="WP_008585217.1">
    <property type="nucleotide sequence ID" value="NZ_CP007035.1"/>
</dbReference>
<dbReference type="Proteomes" id="UP000003586">
    <property type="component" value="Chromosome"/>
</dbReference>
<keyword evidence="1" id="KW-0732">Signal</keyword>
<dbReference type="InterPro" id="IPR008979">
    <property type="entry name" value="Galactose-bd-like_sf"/>
</dbReference>
<feature type="domain" description="Glutaminase A central" evidence="3">
    <location>
        <begin position="478"/>
        <end position="814"/>
    </location>
</feature>
<keyword evidence="6" id="KW-1185">Reference proteome</keyword>
<dbReference type="Pfam" id="PF17168">
    <property type="entry name" value="DUF5127"/>
    <property type="match status" value="1"/>
</dbReference>
<dbReference type="STRING" id="929713.NIASO_06500"/>
<dbReference type="InterPro" id="IPR032514">
    <property type="entry name" value="GtaA_central"/>
</dbReference>
<evidence type="ECO:0000259" key="2">
    <source>
        <dbReference type="Pfam" id="PF16334"/>
    </source>
</evidence>
<dbReference type="SUPFAM" id="SSF49785">
    <property type="entry name" value="Galactose-binding domain-like"/>
    <property type="match status" value="1"/>
</dbReference>
<reference evidence="5 6" key="1">
    <citation type="submission" date="2013-12" db="EMBL/GenBank/DDBJ databases">
        <authorList>
            <consortium name="DOE Joint Genome Institute"/>
            <person name="Eisen J."/>
            <person name="Huntemann M."/>
            <person name="Han J."/>
            <person name="Chen A."/>
            <person name="Kyrpides N."/>
            <person name="Mavromatis K."/>
            <person name="Markowitz V."/>
            <person name="Palaniappan K."/>
            <person name="Ivanova N."/>
            <person name="Schaumberg A."/>
            <person name="Pati A."/>
            <person name="Liolios K."/>
            <person name="Nordberg H.P."/>
            <person name="Cantor M.N."/>
            <person name="Hua S.X."/>
            <person name="Woyke T."/>
        </authorList>
    </citation>
    <scope>NUCLEOTIDE SEQUENCE [LARGE SCALE GENOMIC DNA]</scope>
    <source>
        <strain evidence="6">DSM 19437</strain>
    </source>
</reference>
<dbReference type="EMBL" id="CP007035">
    <property type="protein sequence ID" value="AHF14903.1"/>
    <property type="molecule type" value="Genomic_DNA"/>
</dbReference>
<dbReference type="Pfam" id="PF16335">
    <property type="entry name" value="GtaA_6_Hairpin"/>
    <property type="match status" value="1"/>
</dbReference>
<dbReference type="AlphaFoldDB" id="W0EZB4"/>
<feature type="chain" id="PRO_5004788137" evidence="1">
    <location>
        <begin position="25"/>
        <end position="822"/>
    </location>
</feature>
<dbReference type="InterPro" id="IPR032515">
    <property type="entry name" value="DUF4964"/>
</dbReference>
<feature type="signal peptide" evidence="1">
    <location>
        <begin position="1"/>
        <end position="24"/>
    </location>
</feature>
<evidence type="ECO:0000259" key="4">
    <source>
        <dbReference type="Pfam" id="PF17168"/>
    </source>
</evidence>
<dbReference type="PANTHER" id="PTHR31987">
    <property type="entry name" value="GLUTAMINASE A-RELATED"/>
    <property type="match status" value="1"/>
</dbReference>
<name>W0EZB4_9BACT</name>
<gene>
    <name evidence="5" type="ORF">NIASO_06500</name>
</gene>
<accession>W0EZB4</accession>
<feature type="domain" description="DUF4964" evidence="2">
    <location>
        <begin position="25"/>
        <end position="90"/>
    </location>
</feature>
<dbReference type="InterPro" id="IPR033433">
    <property type="entry name" value="GtaA_N"/>
</dbReference>
<dbReference type="KEGG" id="nso:NIASO_06500"/>
<dbReference type="HOGENOM" id="CLU_008020_2_0_10"/>
<dbReference type="eggNOG" id="COG3387">
    <property type="taxonomic scope" value="Bacteria"/>
</dbReference>
<dbReference type="Pfam" id="PF16334">
    <property type="entry name" value="DUF4964"/>
    <property type="match status" value="1"/>
</dbReference>
<dbReference type="InterPro" id="IPR052743">
    <property type="entry name" value="Glutaminase_GtaA"/>
</dbReference>
<evidence type="ECO:0000313" key="5">
    <source>
        <dbReference type="EMBL" id="AHF14903.1"/>
    </source>
</evidence>
<evidence type="ECO:0000259" key="3">
    <source>
        <dbReference type="Pfam" id="PF16335"/>
    </source>
</evidence>
<sequence length="822" mass="92750">MVMTKQRHIFYLFFLLLTGFQTNAQTQKAPAYPLLTHDPYFSVWSFTDNLNDATTRHWTGADQSLTGYIKVDGHIYRFLGKEAARYQPVLPSSEERNYRVKYTEKDPGLGWSERDFKDNSWKTGTAPFGDNNTLARTEWKSDDLWVRRSFDLDDMPPGEVYLKIKHDDNIEVYLNGAAVYSCNCWNEKYLYIPIKDASLLKKGKNIITAHIKNTAGGQFLDFGLVYESRFNNADPAEKAVQKNVELKATQTVYTFDCGPVALKVAFVSPLLLNDLDLLARPVSYITFATTSKDGMAHAVEILLNTSTDLAVNTPGQEVQATKLSAGGLSLLKAGTLAQPVLQKKGDNLRIDWGYLYVAAPTAKNTYQYIAESEGASLKVLKSTDKFSPLLDQKGKQLCLNTLFDLGRTKSNAAMVMIGYDDLYSIQYFGQNLRPWWNRDGKNTIEQQLEQANKEYTSVLDKCAAVDKKIYTDAFNAGGTEYARLCEMAYRQSIAAHKLVQSPEGTLLFLSKENFSNGSINTVDITYPSAPLYLTYNPELLKGMMNGIFYYSESGKWTKPFAAHDLGTYPLANGQTYGEDMPVEEGGNMLCLTAAIARVEGNARYAEKHWSTLSTWVDYLVKDGFDPANQLCTDDFAGHLARNANLSIKAIMGIESYAQLARMLGKNDLYAKYHGIATGMVPRWMQLAADGDHYGLVFEKKGTWSQKYNLIWDKVLRFNIFPKTVYQKEIAYYLKKQNKYGLPLDSRKTYTKSDWILWTATLASNINDFKALVKPVYTYATETPTRVPLSDWHETTNGRQVGFQARSVVGGYFMKVLDKKLNK</sequence>
<evidence type="ECO:0000313" key="6">
    <source>
        <dbReference type="Proteomes" id="UP000003586"/>
    </source>
</evidence>
<organism evidence="5 6">
    <name type="scientific">Niabella soli DSM 19437</name>
    <dbReference type="NCBI Taxonomy" id="929713"/>
    <lineage>
        <taxon>Bacteria</taxon>
        <taxon>Pseudomonadati</taxon>
        <taxon>Bacteroidota</taxon>
        <taxon>Chitinophagia</taxon>
        <taxon>Chitinophagales</taxon>
        <taxon>Chitinophagaceae</taxon>
        <taxon>Niabella</taxon>
    </lineage>
</organism>
<dbReference type="Gene3D" id="2.60.120.260">
    <property type="entry name" value="Galactose-binding domain-like"/>
    <property type="match status" value="1"/>
</dbReference>